<evidence type="ECO:0000313" key="11">
    <source>
        <dbReference type="Proteomes" id="UP001589575"/>
    </source>
</evidence>
<comment type="subcellular location">
    <subcellularLocation>
        <location evidence="1 9">Cell membrane</location>
        <topology evidence="1">Multi-pass membrane protein</topology>
    </subcellularLocation>
    <subcellularLocation>
        <location evidence="9">Bacterial flagellum basal body</location>
    </subcellularLocation>
</comment>
<evidence type="ECO:0000256" key="8">
    <source>
        <dbReference type="ARBA" id="ARBA00023143"/>
    </source>
</evidence>
<sequence length="90" mass="9582">MDQNAVVDLGVQALLMAAKLSAPVLITALAVGLLIGLLQSATQVQEITLSFVPKAIAVAIVLALSGYWMIQEMVTFTQWAFDQIPNLING</sequence>
<organism evidence="10 11">
    <name type="scientific">Citricoccus parietis</name>
    <dbReference type="NCBI Taxonomy" id="592307"/>
    <lineage>
        <taxon>Bacteria</taxon>
        <taxon>Bacillati</taxon>
        <taxon>Actinomycetota</taxon>
        <taxon>Actinomycetes</taxon>
        <taxon>Micrococcales</taxon>
        <taxon>Micrococcaceae</taxon>
        <taxon>Citricoccus</taxon>
    </lineage>
</organism>
<keyword evidence="7 9" id="KW-0472">Membrane</keyword>
<protein>
    <recommendedName>
        <fullName evidence="3 9">Flagellar biosynthetic protein FliQ</fullName>
    </recommendedName>
</protein>
<keyword evidence="5 9" id="KW-0812">Transmembrane</keyword>
<keyword evidence="10" id="KW-0969">Cilium</keyword>
<evidence type="ECO:0000256" key="3">
    <source>
        <dbReference type="ARBA" id="ARBA00021718"/>
    </source>
</evidence>
<dbReference type="Proteomes" id="UP001589575">
    <property type="component" value="Unassembled WGS sequence"/>
</dbReference>
<dbReference type="PIRSF" id="PIRSF004669">
    <property type="entry name" value="FliQ"/>
    <property type="match status" value="1"/>
</dbReference>
<dbReference type="RefSeq" id="WP_378043234.1">
    <property type="nucleotide sequence ID" value="NZ_JBHLWH010000045.1"/>
</dbReference>
<gene>
    <name evidence="9 10" type="primary">fliQ</name>
    <name evidence="10" type="ORF">ACFFX0_09310</name>
</gene>
<evidence type="ECO:0000256" key="7">
    <source>
        <dbReference type="ARBA" id="ARBA00023136"/>
    </source>
</evidence>
<proteinExistence type="inferred from homology"/>
<dbReference type="InterPro" id="IPR002191">
    <property type="entry name" value="Bac_export_3"/>
</dbReference>
<evidence type="ECO:0000256" key="6">
    <source>
        <dbReference type="ARBA" id="ARBA00022989"/>
    </source>
</evidence>
<evidence type="ECO:0000313" key="10">
    <source>
        <dbReference type="EMBL" id="MFB9071383.1"/>
    </source>
</evidence>
<comment type="function">
    <text evidence="9">Role in flagellar biosynthesis.</text>
</comment>
<dbReference type="NCBIfam" id="TIGR01402">
    <property type="entry name" value="fliQ"/>
    <property type="match status" value="1"/>
</dbReference>
<keyword evidence="8 9" id="KW-0975">Bacterial flagellum</keyword>
<name>A0ABV5FYR7_9MICC</name>
<dbReference type="EMBL" id="JBHMFI010000001">
    <property type="protein sequence ID" value="MFB9071383.1"/>
    <property type="molecule type" value="Genomic_DNA"/>
</dbReference>
<evidence type="ECO:0000256" key="4">
    <source>
        <dbReference type="ARBA" id="ARBA00022475"/>
    </source>
</evidence>
<feature type="transmembrane region" description="Helical" evidence="9">
    <location>
        <begin position="51"/>
        <end position="70"/>
    </location>
</feature>
<keyword evidence="11" id="KW-1185">Reference proteome</keyword>
<dbReference type="PANTHER" id="PTHR34040:SF2">
    <property type="entry name" value="FLAGELLAR BIOSYNTHETIC PROTEIN FLIQ"/>
    <property type="match status" value="1"/>
</dbReference>
<evidence type="ECO:0000256" key="9">
    <source>
        <dbReference type="RuleBase" id="RU364090"/>
    </source>
</evidence>
<evidence type="ECO:0000256" key="2">
    <source>
        <dbReference type="ARBA" id="ARBA00006156"/>
    </source>
</evidence>
<reference evidence="10 11" key="1">
    <citation type="submission" date="2024-09" db="EMBL/GenBank/DDBJ databases">
        <authorList>
            <person name="Sun Q."/>
            <person name="Mori K."/>
        </authorList>
    </citation>
    <scope>NUCLEOTIDE SEQUENCE [LARGE SCALE GENOMIC DNA]</scope>
    <source>
        <strain evidence="10 11">CCM 7609</strain>
    </source>
</reference>
<dbReference type="PANTHER" id="PTHR34040">
    <property type="entry name" value="FLAGELLAR BIOSYNTHETIC PROTEIN FLIQ"/>
    <property type="match status" value="1"/>
</dbReference>
<comment type="similarity">
    <text evidence="2 9">Belongs to the FliQ/MopD/SpaQ family.</text>
</comment>
<dbReference type="Pfam" id="PF01313">
    <property type="entry name" value="Bac_export_3"/>
    <property type="match status" value="1"/>
</dbReference>
<keyword evidence="10" id="KW-0966">Cell projection</keyword>
<keyword evidence="6 9" id="KW-1133">Transmembrane helix</keyword>
<evidence type="ECO:0000256" key="5">
    <source>
        <dbReference type="ARBA" id="ARBA00022692"/>
    </source>
</evidence>
<evidence type="ECO:0000256" key="1">
    <source>
        <dbReference type="ARBA" id="ARBA00004651"/>
    </source>
</evidence>
<comment type="caution">
    <text evidence="10">The sequence shown here is derived from an EMBL/GenBank/DDBJ whole genome shotgun (WGS) entry which is preliminary data.</text>
</comment>
<feature type="transmembrane region" description="Helical" evidence="9">
    <location>
        <begin position="20"/>
        <end position="39"/>
    </location>
</feature>
<accession>A0ABV5FYR7</accession>
<keyword evidence="4 9" id="KW-1003">Cell membrane</keyword>
<dbReference type="InterPro" id="IPR006305">
    <property type="entry name" value="FliQ"/>
</dbReference>
<dbReference type="PRINTS" id="PR00952">
    <property type="entry name" value="TYPE3IMQPROT"/>
</dbReference>
<keyword evidence="10" id="KW-0282">Flagellum</keyword>